<gene>
    <name evidence="2" type="ORF">COT92_02975</name>
</gene>
<name>A0A2H0VAF6_9BACT</name>
<evidence type="ECO:0000313" key="3">
    <source>
        <dbReference type="Proteomes" id="UP000230922"/>
    </source>
</evidence>
<dbReference type="AlphaFoldDB" id="A0A2H0VAF6"/>
<comment type="caution">
    <text evidence="2">The sequence shown here is derived from an EMBL/GenBank/DDBJ whole genome shotgun (WGS) entry which is preliminary data.</text>
</comment>
<dbReference type="EMBL" id="PFAK01000049">
    <property type="protein sequence ID" value="PIR96073.1"/>
    <property type="molecule type" value="Genomic_DNA"/>
</dbReference>
<feature type="domain" description="Insertion element IS402-like" evidence="1">
    <location>
        <begin position="1"/>
        <end position="41"/>
    </location>
</feature>
<proteinExistence type="predicted"/>
<evidence type="ECO:0000313" key="2">
    <source>
        <dbReference type="EMBL" id="PIR96073.1"/>
    </source>
</evidence>
<accession>A0A2H0VAF6</accession>
<sequence>MYVLSTGCQWRELPIYHNEISWQVVYKWHNRWSKDGSFLNLLEGTVHALKVGHKLRLQKIHGDATNTVAKKGELK</sequence>
<protein>
    <recommendedName>
        <fullName evidence="1">Insertion element IS402-like domain-containing protein</fullName>
    </recommendedName>
</protein>
<dbReference type="InterPro" id="IPR025161">
    <property type="entry name" value="IS402-like_dom"/>
</dbReference>
<dbReference type="Proteomes" id="UP000230922">
    <property type="component" value="Unassembled WGS sequence"/>
</dbReference>
<organism evidence="2 3">
    <name type="scientific">Candidatus Doudnabacteria bacterium CG10_big_fil_rev_8_21_14_0_10_42_18</name>
    <dbReference type="NCBI Taxonomy" id="1974552"/>
    <lineage>
        <taxon>Bacteria</taxon>
        <taxon>Candidatus Doudnaibacteriota</taxon>
    </lineage>
</organism>
<dbReference type="Pfam" id="PF13340">
    <property type="entry name" value="DUF4096"/>
    <property type="match status" value="1"/>
</dbReference>
<reference evidence="3" key="1">
    <citation type="submission" date="2017-09" db="EMBL/GenBank/DDBJ databases">
        <title>Depth-based differentiation of microbial function through sediment-hosted aquifers and enrichment of novel symbionts in the deep terrestrial subsurface.</title>
        <authorList>
            <person name="Probst A.J."/>
            <person name="Ladd B."/>
            <person name="Jarett J.K."/>
            <person name="Geller-Mcgrath D.E."/>
            <person name="Sieber C.M.K."/>
            <person name="Emerson J.B."/>
            <person name="Anantharaman K."/>
            <person name="Thomas B.C."/>
            <person name="Malmstrom R."/>
            <person name="Stieglmeier M."/>
            <person name="Klingl A."/>
            <person name="Woyke T."/>
            <person name="Ryan C.M."/>
            <person name="Banfield J.F."/>
        </authorList>
    </citation>
    <scope>NUCLEOTIDE SEQUENCE [LARGE SCALE GENOMIC DNA]</scope>
</reference>
<evidence type="ECO:0000259" key="1">
    <source>
        <dbReference type="Pfam" id="PF13340"/>
    </source>
</evidence>